<evidence type="ECO:0000256" key="3">
    <source>
        <dbReference type="ARBA" id="ARBA00023015"/>
    </source>
</evidence>
<evidence type="ECO:0000256" key="5">
    <source>
        <dbReference type="ARBA" id="ARBA00025466"/>
    </source>
</evidence>
<dbReference type="EMBL" id="JAZDUA010000042">
    <property type="protein sequence ID" value="KAK7871192.1"/>
    <property type="molecule type" value="Genomic_DNA"/>
</dbReference>
<protein>
    <recommendedName>
        <fullName evidence="2">Regulatory protein zeste</fullName>
    </recommendedName>
</protein>
<sequence length="314" mass="35156">MEDFIVMESVIKIEGVKDEPVDSNEYCWNTFELKPSVAAYKEQKPETTCGDEEKELERPCAVFIGPPEKQETSSSDEEKMARFEKHERGILAKICQKYPVLAREAYTSDVICEKKQAWIKICEEFNASNPGKPASECGQLQILWKRLRDGAKKALDASRNEARGTGGGPSQTKCMDAAEEIVAGMLGASFEPLEMVHDDDAFVFQEGPEVLHIPTIIDNNGGNVNGSQEKDVMETNDAPGSSATFSMPVAQKKASKVKKKNNYEDELLKMAKLEHMAKMEQHAVKLQTLKIKRNTALLELKKQNRCNIESNKKH</sequence>
<feature type="domain" description="Myb/SANT-like DNA-binding" evidence="6">
    <location>
        <begin position="80"/>
        <end position="155"/>
    </location>
</feature>
<dbReference type="Pfam" id="PF13873">
    <property type="entry name" value="Myb_DNA-bind_5"/>
    <property type="match status" value="1"/>
</dbReference>
<gene>
    <name evidence="7" type="ORF">R5R35_001058</name>
</gene>
<comment type="function">
    <text evidence="5">Involved in transvection phenomena (= synapsis-dependent gene expression), where the synaptic pairing of chromosomes carrying genes with which zeste interacts influences the expression of these genes. Zeste binds to DNA and stimulates transcription from a nearby promoter.</text>
</comment>
<accession>A0AAN9W0A8</accession>
<keyword evidence="8" id="KW-1185">Reference proteome</keyword>
<keyword evidence="3" id="KW-0805">Transcription regulation</keyword>
<evidence type="ECO:0000313" key="8">
    <source>
        <dbReference type="Proteomes" id="UP001378592"/>
    </source>
</evidence>
<dbReference type="AlphaFoldDB" id="A0AAN9W0A8"/>
<evidence type="ECO:0000256" key="4">
    <source>
        <dbReference type="ARBA" id="ARBA00023163"/>
    </source>
</evidence>
<keyword evidence="4" id="KW-0804">Transcription</keyword>
<comment type="caution">
    <text evidence="7">The sequence shown here is derived from an EMBL/GenBank/DDBJ whole genome shotgun (WGS) entry which is preliminary data.</text>
</comment>
<evidence type="ECO:0000256" key="1">
    <source>
        <dbReference type="ARBA" id="ARBA00011764"/>
    </source>
</evidence>
<proteinExistence type="predicted"/>
<organism evidence="7 8">
    <name type="scientific">Gryllus longicercus</name>
    <dbReference type="NCBI Taxonomy" id="2509291"/>
    <lineage>
        <taxon>Eukaryota</taxon>
        <taxon>Metazoa</taxon>
        <taxon>Ecdysozoa</taxon>
        <taxon>Arthropoda</taxon>
        <taxon>Hexapoda</taxon>
        <taxon>Insecta</taxon>
        <taxon>Pterygota</taxon>
        <taxon>Neoptera</taxon>
        <taxon>Polyneoptera</taxon>
        <taxon>Orthoptera</taxon>
        <taxon>Ensifera</taxon>
        <taxon>Gryllidea</taxon>
        <taxon>Grylloidea</taxon>
        <taxon>Gryllidae</taxon>
        <taxon>Gryllinae</taxon>
        <taxon>Gryllus</taxon>
    </lineage>
</organism>
<comment type="subunit">
    <text evidence="1">Self-associates forming complexes of several hundred monomers.</text>
</comment>
<dbReference type="Proteomes" id="UP001378592">
    <property type="component" value="Unassembled WGS sequence"/>
</dbReference>
<reference evidence="7 8" key="1">
    <citation type="submission" date="2024-03" db="EMBL/GenBank/DDBJ databases">
        <title>The genome assembly and annotation of the cricket Gryllus longicercus Weissman &amp; Gray.</title>
        <authorList>
            <person name="Szrajer S."/>
            <person name="Gray D."/>
            <person name="Ylla G."/>
        </authorList>
    </citation>
    <scope>NUCLEOTIDE SEQUENCE [LARGE SCALE GENOMIC DNA]</scope>
    <source>
        <strain evidence="7">DAG 2021-001</strain>
        <tissue evidence="7">Whole body minus gut</tissue>
    </source>
</reference>
<dbReference type="InterPro" id="IPR028002">
    <property type="entry name" value="Myb_DNA-bind_5"/>
</dbReference>
<name>A0AAN9W0A8_9ORTH</name>
<evidence type="ECO:0000259" key="6">
    <source>
        <dbReference type="Pfam" id="PF13873"/>
    </source>
</evidence>
<evidence type="ECO:0000256" key="2">
    <source>
        <dbReference type="ARBA" id="ARBA00016807"/>
    </source>
</evidence>
<evidence type="ECO:0000313" key="7">
    <source>
        <dbReference type="EMBL" id="KAK7871192.1"/>
    </source>
</evidence>